<dbReference type="SUPFAM" id="SSF55785">
    <property type="entry name" value="PYP-like sensor domain (PAS domain)"/>
    <property type="match status" value="1"/>
</dbReference>
<dbReference type="Proteomes" id="UP000065533">
    <property type="component" value="Chromosome"/>
</dbReference>
<dbReference type="InterPro" id="IPR000700">
    <property type="entry name" value="PAS-assoc_C"/>
</dbReference>
<feature type="domain" description="STAS" evidence="6">
    <location>
        <begin position="158"/>
        <end position="269"/>
    </location>
</feature>
<reference evidence="7" key="1">
    <citation type="submission" date="2016-01" db="EMBL/GenBank/DDBJ databases">
        <title>Complete genome of Planococcus kocurri type strain.</title>
        <authorList>
            <person name="See-Too W.S."/>
        </authorList>
    </citation>
    <scope>NUCLEOTIDE SEQUENCE [LARGE SCALE GENOMIC DNA]</scope>
    <source>
        <strain evidence="7">ATCC 43650</strain>
    </source>
</reference>
<accession>A0ABM5WTJ2</accession>
<keyword evidence="3" id="KW-0157">Chromophore</keyword>
<name>A0ABM5WTJ2_9BACL</name>
<dbReference type="EMBL" id="CP013661">
    <property type="protein sequence ID" value="ALS77591.1"/>
    <property type="molecule type" value="Genomic_DNA"/>
</dbReference>
<dbReference type="PROSITE" id="PS50112">
    <property type="entry name" value="PAS"/>
    <property type="match status" value="1"/>
</dbReference>
<protein>
    <submittedName>
        <fullName evidence="7">Biphenyl 2,3-dioxygenase</fullName>
    </submittedName>
</protein>
<dbReference type="InterPro" id="IPR035965">
    <property type="entry name" value="PAS-like_dom_sf"/>
</dbReference>
<evidence type="ECO:0000259" key="6">
    <source>
        <dbReference type="PROSITE" id="PS50801"/>
    </source>
</evidence>
<dbReference type="PANTHER" id="PTHR47429">
    <property type="entry name" value="PROTEIN TWIN LOV 1"/>
    <property type="match status" value="1"/>
</dbReference>
<dbReference type="CDD" id="cd00130">
    <property type="entry name" value="PAS"/>
    <property type="match status" value="1"/>
</dbReference>
<dbReference type="InterPro" id="IPR002645">
    <property type="entry name" value="STAS_dom"/>
</dbReference>
<sequence length="283" mass="32602">MLGLLHETREEVDHLRELNQKTQVTLLEAMLDGSKVGTIVTDPSQQDNPIIYTNRTFIEMTGYTQQEVIGENCRFLQGPETSKEDTEKMKKAIANKEKVIVTLLNYRKDGSPFWNRLVIEPVWIDEKLYFIGTQTDITLERAQQQAIMANEDEIEKLMLPILSVQENVATVALVGTMDIQRFEMLKVKICEYVQQHRIEYAIIDITGLTWNEKSPLYWFSQIYEALRIMGSKLYVTGISAVAAQQFVNNLDRDSRLVTFSTIEKALNFIAQEESGKSRLRQNK</sequence>
<dbReference type="CDD" id="cd07041">
    <property type="entry name" value="STAS_RsbR_RsbS_like"/>
    <property type="match status" value="1"/>
</dbReference>
<dbReference type="SMART" id="SM00086">
    <property type="entry name" value="PAC"/>
    <property type="match status" value="1"/>
</dbReference>
<feature type="domain" description="PAS" evidence="4">
    <location>
        <begin position="23"/>
        <end position="96"/>
    </location>
</feature>
<evidence type="ECO:0000256" key="3">
    <source>
        <dbReference type="ARBA" id="ARBA00022991"/>
    </source>
</evidence>
<dbReference type="NCBIfam" id="TIGR00229">
    <property type="entry name" value="sensory_box"/>
    <property type="match status" value="1"/>
</dbReference>
<dbReference type="PROSITE" id="PS50801">
    <property type="entry name" value="STAS"/>
    <property type="match status" value="1"/>
</dbReference>
<dbReference type="InterPro" id="IPR036513">
    <property type="entry name" value="STAS_dom_sf"/>
</dbReference>
<dbReference type="InterPro" id="IPR001610">
    <property type="entry name" value="PAC"/>
</dbReference>
<evidence type="ECO:0000259" key="5">
    <source>
        <dbReference type="PROSITE" id="PS50113"/>
    </source>
</evidence>
<feature type="domain" description="PAC" evidence="5">
    <location>
        <begin position="97"/>
        <end position="149"/>
    </location>
</feature>
<dbReference type="Pfam" id="PF13426">
    <property type="entry name" value="PAS_9"/>
    <property type="match status" value="1"/>
</dbReference>
<dbReference type="InterPro" id="IPR000014">
    <property type="entry name" value="PAS"/>
</dbReference>
<dbReference type="Gene3D" id="3.30.450.20">
    <property type="entry name" value="PAS domain"/>
    <property type="match status" value="1"/>
</dbReference>
<evidence type="ECO:0000256" key="2">
    <source>
        <dbReference type="ARBA" id="ARBA00022643"/>
    </source>
</evidence>
<evidence type="ECO:0000313" key="7">
    <source>
        <dbReference type="EMBL" id="ALS77591.1"/>
    </source>
</evidence>
<dbReference type="PANTHER" id="PTHR47429:SF2">
    <property type="entry name" value="PROTEIN TWIN LOV 1"/>
    <property type="match status" value="1"/>
</dbReference>
<organism evidence="7 8">
    <name type="scientific">Planococcus kocurii</name>
    <dbReference type="NCBI Taxonomy" id="1374"/>
    <lineage>
        <taxon>Bacteria</taxon>
        <taxon>Bacillati</taxon>
        <taxon>Bacillota</taxon>
        <taxon>Bacilli</taxon>
        <taxon>Bacillales</taxon>
        <taxon>Caryophanaceae</taxon>
        <taxon>Planococcus</taxon>
    </lineage>
</organism>
<evidence type="ECO:0000259" key="4">
    <source>
        <dbReference type="PROSITE" id="PS50112"/>
    </source>
</evidence>
<dbReference type="RefSeq" id="WP_058384266.1">
    <property type="nucleotide sequence ID" value="NZ_CP013661.2"/>
</dbReference>
<keyword evidence="1" id="KW-0285">Flavoprotein</keyword>
<dbReference type="SMART" id="SM00091">
    <property type="entry name" value="PAS"/>
    <property type="match status" value="1"/>
</dbReference>
<gene>
    <name evidence="7" type="ORF">AUO94_02550</name>
</gene>
<keyword evidence="2" id="KW-0288">FMN</keyword>
<dbReference type="SUPFAM" id="SSF52091">
    <property type="entry name" value="SpoIIaa-like"/>
    <property type="match status" value="1"/>
</dbReference>
<evidence type="ECO:0000313" key="8">
    <source>
        <dbReference type="Proteomes" id="UP000065533"/>
    </source>
</evidence>
<proteinExistence type="predicted"/>
<keyword evidence="8" id="KW-1185">Reference proteome</keyword>
<dbReference type="PROSITE" id="PS50113">
    <property type="entry name" value="PAC"/>
    <property type="match status" value="1"/>
</dbReference>
<dbReference type="Pfam" id="PF01740">
    <property type="entry name" value="STAS"/>
    <property type="match status" value="1"/>
</dbReference>
<dbReference type="Gene3D" id="3.30.750.24">
    <property type="entry name" value="STAS domain"/>
    <property type="match status" value="1"/>
</dbReference>
<evidence type="ECO:0000256" key="1">
    <source>
        <dbReference type="ARBA" id="ARBA00022630"/>
    </source>
</evidence>